<gene>
    <name evidence="10" type="primary">g3925</name>
    <name evidence="10" type="ORF">VP750_LOCUS3348</name>
</gene>
<reference evidence="10 11" key="1">
    <citation type="submission" date="2024-06" db="EMBL/GenBank/DDBJ databases">
        <authorList>
            <person name="Kraege A."/>
            <person name="Thomma B."/>
        </authorList>
    </citation>
    <scope>NUCLEOTIDE SEQUENCE [LARGE SCALE GENOMIC DNA]</scope>
</reference>
<protein>
    <recommendedName>
        <fullName evidence="3">RING-type E3 ubiquitin transferase</fullName>
        <ecNumber evidence="3">2.3.2.27</ecNumber>
    </recommendedName>
</protein>
<evidence type="ECO:0000256" key="3">
    <source>
        <dbReference type="ARBA" id="ARBA00012483"/>
    </source>
</evidence>
<dbReference type="InterPro" id="IPR036867">
    <property type="entry name" value="R3H_dom_sf"/>
</dbReference>
<organism evidence="10 11">
    <name type="scientific">Coccomyxa viridis</name>
    <dbReference type="NCBI Taxonomy" id="1274662"/>
    <lineage>
        <taxon>Eukaryota</taxon>
        <taxon>Viridiplantae</taxon>
        <taxon>Chlorophyta</taxon>
        <taxon>core chlorophytes</taxon>
        <taxon>Trebouxiophyceae</taxon>
        <taxon>Trebouxiophyceae incertae sedis</taxon>
        <taxon>Coccomyxaceae</taxon>
        <taxon>Coccomyxa</taxon>
    </lineage>
</organism>
<feature type="region of interest" description="Disordered" evidence="6">
    <location>
        <begin position="881"/>
        <end position="928"/>
    </location>
</feature>
<feature type="region of interest" description="Disordered" evidence="6">
    <location>
        <begin position="1294"/>
        <end position="1328"/>
    </location>
</feature>
<comment type="pathway">
    <text evidence="2">Protein modification; protein ubiquitination.</text>
</comment>
<dbReference type="Pfam" id="PF25447">
    <property type="entry name" value="RING_ZNF598"/>
    <property type="match status" value="1"/>
</dbReference>
<dbReference type="CDD" id="cd02325">
    <property type="entry name" value="R3H"/>
    <property type="match status" value="1"/>
</dbReference>
<dbReference type="Proteomes" id="UP001497392">
    <property type="component" value="Unassembled WGS sequence"/>
</dbReference>
<feature type="compositionally biased region" description="Low complexity" evidence="6">
    <location>
        <begin position="530"/>
        <end position="539"/>
    </location>
</feature>
<feature type="compositionally biased region" description="Low complexity" evidence="6">
    <location>
        <begin position="579"/>
        <end position="595"/>
    </location>
</feature>
<name>A0ABP1FS88_9CHLO</name>
<dbReference type="PROSITE" id="PS50157">
    <property type="entry name" value="ZINC_FINGER_C2H2_2"/>
    <property type="match status" value="1"/>
</dbReference>
<feature type="region of interest" description="Disordered" evidence="6">
    <location>
        <begin position="1010"/>
        <end position="1029"/>
    </location>
</feature>
<feature type="region of interest" description="Disordered" evidence="6">
    <location>
        <begin position="165"/>
        <end position="228"/>
    </location>
</feature>
<feature type="compositionally biased region" description="Low complexity" evidence="6">
    <location>
        <begin position="892"/>
        <end position="908"/>
    </location>
</feature>
<feature type="domain" description="RING-type" evidence="7">
    <location>
        <begin position="238"/>
        <end position="279"/>
    </location>
</feature>
<evidence type="ECO:0000313" key="11">
    <source>
        <dbReference type="Proteomes" id="UP001497392"/>
    </source>
</evidence>
<feature type="compositionally biased region" description="Polar residues" evidence="6">
    <location>
        <begin position="167"/>
        <end position="185"/>
    </location>
</feature>
<feature type="compositionally biased region" description="Polar residues" evidence="6">
    <location>
        <begin position="1"/>
        <end position="10"/>
    </location>
</feature>
<feature type="compositionally biased region" description="Pro residues" evidence="6">
    <location>
        <begin position="627"/>
        <end position="639"/>
    </location>
</feature>
<keyword evidence="11" id="KW-1185">Reference proteome</keyword>
<comment type="caution">
    <text evidence="10">The sequence shown here is derived from an EMBL/GenBank/DDBJ whole genome shotgun (WGS) entry which is preliminary data.</text>
</comment>
<evidence type="ECO:0000256" key="4">
    <source>
        <dbReference type="ARBA" id="ARBA00035113"/>
    </source>
</evidence>
<dbReference type="InterPro" id="IPR001841">
    <property type="entry name" value="Znf_RING"/>
</dbReference>
<dbReference type="SMART" id="SM00393">
    <property type="entry name" value="R3H"/>
    <property type="match status" value="1"/>
</dbReference>
<feature type="region of interest" description="Disordered" evidence="6">
    <location>
        <begin position="504"/>
        <end position="643"/>
    </location>
</feature>
<dbReference type="PROSITE" id="PS00028">
    <property type="entry name" value="ZINC_FINGER_C2H2_1"/>
    <property type="match status" value="1"/>
</dbReference>
<keyword evidence="5" id="KW-0863">Zinc-finger</keyword>
<evidence type="ECO:0000256" key="5">
    <source>
        <dbReference type="PROSITE-ProRule" id="PRU00042"/>
    </source>
</evidence>
<dbReference type="SUPFAM" id="SSF57850">
    <property type="entry name" value="RING/U-box"/>
    <property type="match status" value="1"/>
</dbReference>
<evidence type="ECO:0000313" key="10">
    <source>
        <dbReference type="EMBL" id="CAL5221689.1"/>
    </source>
</evidence>
<dbReference type="Gene3D" id="3.30.40.10">
    <property type="entry name" value="Zinc/RING finger domain, C3HC4 (zinc finger)"/>
    <property type="match status" value="1"/>
</dbReference>
<feature type="region of interest" description="Disordered" evidence="6">
    <location>
        <begin position="956"/>
        <end position="997"/>
    </location>
</feature>
<feature type="domain" description="R3H" evidence="9">
    <location>
        <begin position="718"/>
        <end position="780"/>
    </location>
</feature>
<dbReference type="EC" id="2.3.2.27" evidence="3"/>
<feature type="domain" description="C2H2-type" evidence="8">
    <location>
        <begin position="462"/>
        <end position="490"/>
    </location>
</feature>
<dbReference type="InterPro" id="IPR013083">
    <property type="entry name" value="Znf_RING/FYVE/PHD"/>
</dbReference>
<evidence type="ECO:0000256" key="1">
    <source>
        <dbReference type="ARBA" id="ARBA00000900"/>
    </source>
</evidence>
<dbReference type="EMBL" id="CAXHTA020000005">
    <property type="protein sequence ID" value="CAL5221689.1"/>
    <property type="molecule type" value="Genomic_DNA"/>
</dbReference>
<dbReference type="Pfam" id="PF01424">
    <property type="entry name" value="R3H"/>
    <property type="match status" value="1"/>
</dbReference>
<proteinExistence type="inferred from homology"/>
<comment type="similarity">
    <text evidence="4">Belongs to the ZNF598/HEL2 family.</text>
</comment>
<feature type="compositionally biased region" description="Basic and acidic residues" evidence="6">
    <location>
        <begin position="208"/>
        <end position="221"/>
    </location>
</feature>
<evidence type="ECO:0000256" key="2">
    <source>
        <dbReference type="ARBA" id="ARBA00004906"/>
    </source>
</evidence>
<comment type="catalytic activity">
    <reaction evidence="1">
        <text>S-ubiquitinyl-[E2 ubiquitin-conjugating enzyme]-L-cysteine + [acceptor protein]-L-lysine = [E2 ubiquitin-conjugating enzyme]-L-cysteine + N(6)-ubiquitinyl-[acceptor protein]-L-lysine.</text>
        <dbReference type="EC" id="2.3.2.27"/>
    </reaction>
</comment>
<dbReference type="SMART" id="SM00355">
    <property type="entry name" value="ZnF_C2H2"/>
    <property type="match status" value="5"/>
</dbReference>
<evidence type="ECO:0000256" key="6">
    <source>
        <dbReference type="SAM" id="MobiDB-lite"/>
    </source>
</evidence>
<dbReference type="PROSITE" id="PS51061">
    <property type="entry name" value="R3H"/>
    <property type="match status" value="1"/>
</dbReference>
<feature type="compositionally biased region" description="Polar residues" evidence="6">
    <location>
        <begin position="120"/>
        <end position="136"/>
    </location>
</feature>
<feature type="region of interest" description="Disordered" evidence="6">
    <location>
        <begin position="1"/>
        <end position="140"/>
    </location>
</feature>
<dbReference type="InterPro" id="IPR013087">
    <property type="entry name" value="Znf_C2H2_type"/>
</dbReference>
<dbReference type="InterPro" id="IPR001374">
    <property type="entry name" value="R3H_dom"/>
</dbReference>
<dbReference type="InterPro" id="IPR044288">
    <property type="entry name" value="ZNF598/HEL2"/>
</dbReference>
<evidence type="ECO:0000259" key="8">
    <source>
        <dbReference type="PROSITE" id="PS50157"/>
    </source>
</evidence>
<evidence type="ECO:0000259" key="9">
    <source>
        <dbReference type="PROSITE" id="PS51061"/>
    </source>
</evidence>
<dbReference type="Gene3D" id="3.30.1370.50">
    <property type="entry name" value="R3H-like domain"/>
    <property type="match status" value="1"/>
</dbReference>
<dbReference type="PROSITE" id="PS50089">
    <property type="entry name" value="ZF_RING_2"/>
    <property type="match status" value="1"/>
</dbReference>
<keyword evidence="5" id="KW-0862">Zinc</keyword>
<feature type="compositionally biased region" description="Basic residues" evidence="6">
    <location>
        <begin position="1010"/>
        <end position="1024"/>
    </location>
</feature>
<sequence length="1341" mass="147440">MNPPRSQQPAYNARPAVQRPAHSIDSAHNPAQYQRARPARRDAHDRHRGPRQGQQGSAESGRASGVQSQHEPEPRHNPSVANRDSIEPSLTSLSMADHAAGQAGRSAPGMRRAREPGRHQTGTGRQSTRAAPQPQQRGAVLAEHTEEHLARLLESSQQAGTLRLAPNGTSQQTRLPVQSRRSAPSQRGAHSDPHLAKRGGRSQSGAPQEKDAEPTGYKGEESVQDGTAAADTEEHGTCVICAEQRQIVAVGICNHKAVCARCCLRMRLKYKDTSCPLCKQDQSQVIMTTWRGKGVPDWEQLQSRTEGMWQKPTWAKGVLIDNASSAPGSPELFRRVQDITAYSCAICDPEGGHPKPSMKMLQQHMLEQHKRHYCTVCIEADTVFPLELGHFTRDELQRHEQEHPLCEFCNIRVYSADDLFEHMRSLHFTCDVCQRNGSFVHFENRDTLVAHLRQEHHLCEEPECEYCFVAYNTTEELKQHRVQVHSRGMPRFDRSRARLLDLSDAFPSHSGLPSHPRSREANERAERQPQGRQRNRQNGAPSRRGPVPEAAPEHSQNGGMVMIDDDLGMSAANFPDMPGAASALGSGPSSRAASQGRRRQADDHQEEAFPELRAQTADSSSAAQEARPPPVRRPQPPPLQKVTLKCPCGRRVSHTAVPAGQRSGILTCDAECERQKRSSRLANAFGIENPAQHVPWVDRQPRDVHWSAELLHYAWHNKAKVQAMEAQLDDFANSAQKRRSLPSMPKQERHIMHQLADSYGLATQSFGSEPARHIDVFKVASAGLPRTMLSQAAAASTLDELERALRTEKGFSVVFTDVASSVDLHRILYQWEGQFVLNGPFPDGEATARFTSSEAAKEALDMLGGGLRGQYRINRAASWNGAAGSSQRRPEASAQPAQPAQSSWAVASNSNSRLPQQRPRGLPAALPTNEVPKLPEQAVQHRVSDPRAFHASDLAFQEPSHAGASKASSKRDARGTVGSLVESAGGHNSHDHDSWEDEGGIVEGWLRRCHSGKRSGRKPGHRSSRGSVRVWTHNRPVKMGQQPRANKKRALPLGSAPVGMDWDGCASVEDFLIAKHRALTLPAQHEASSRSVVAAAGIPTGSTCTSMPATDAEDRLTVNWAEWRKGYSYSVEVPQPGVPGGLSRSSDVVGWPPKELLDQSGSNDFSAYKEIKELKDACAMLSPKLGSSPFAKHTQQPFVDNASCRSRLSDYGFTSESEDEQDWGGYYADDMETPTKDQGPPEDFGFWAEVGAVGTSQSPPMSQEVSCDTHFRLQQAPTPEKYAPGTPRVVWEVNEWDSPSDDSRPSPVSPEEPPCQQAAPGKTEDPPSAVRQAVLLPWDMM</sequence>
<keyword evidence="5" id="KW-0479">Metal-binding</keyword>
<dbReference type="InterPro" id="IPR041888">
    <property type="entry name" value="RING-HC_ZNF598/HEL2"/>
</dbReference>
<feature type="compositionally biased region" description="Basic and acidic residues" evidence="6">
    <location>
        <begin position="517"/>
        <end position="529"/>
    </location>
</feature>
<dbReference type="PANTHER" id="PTHR22938:SF0">
    <property type="entry name" value="E3 UBIQUITIN-PROTEIN LIGASE ZNF598"/>
    <property type="match status" value="1"/>
</dbReference>
<dbReference type="CDD" id="cd16615">
    <property type="entry name" value="RING-HC_ZNF598"/>
    <property type="match status" value="1"/>
</dbReference>
<dbReference type="SUPFAM" id="SSF82708">
    <property type="entry name" value="R3H domain"/>
    <property type="match status" value="1"/>
</dbReference>
<evidence type="ECO:0000259" key="7">
    <source>
        <dbReference type="PROSITE" id="PS50089"/>
    </source>
</evidence>
<accession>A0ABP1FS88</accession>
<dbReference type="PANTHER" id="PTHR22938">
    <property type="entry name" value="ZINC FINGER PROTEIN 598"/>
    <property type="match status" value="1"/>
</dbReference>